<reference evidence="1 2" key="1">
    <citation type="submission" date="2017-01" db="EMBL/GenBank/DDBJ databases">
        <title>Genome sequence of Rhodoferax antarcticus ANT.BR, a psychrophilic purple nonsulfur bacterium from an Antarctic microbial mat.</title>
        <authorList>
            <person name="Baker J."/>
            <person name="Riester C."/>
            <person name="Skinner B."/>
            <person name="Newell A."/>
            <person name="Swingley W."/>
            <person name="Madigan M."/>
            <person name="Jung D."/>
            <person name="Asao M."/>
            <person name="Chen M."/>
            <person name="Loughlin P."/>
            <person name="Pan H."/>
            <person name="Lin S."/>
            <person name="Li N."/>
            <person name="Shaw J."/>
            <person name="Prado M."/>
            <person name="Sherman C."/>
            <person name="Li X."/>
            <person name="Tang J."/>
            <person name="Blankenship R."/>
            <person name="Zhao T."/>
            <person name="Touchman J."/>
            <person name="Sattley M."/>
        </authorList>
    </citation>
    <scope>NUCLEOTIDE SEQUENCE [LARGE SCALE GENOMIC DNA]</scope>
    <source>
        <strain evidence="1 2">ANT.BR</strain>
    </source>
</reference>
<dbReference type="EMBL" id="MSYM01000008">
    <property type="protein sequence ID" value="OLP07367.1"/>
    <property type="molecule type" value="Genomic_DNA"/>
</dbReference>
<name>A0A1Q8YHC9_9BURK</name>
<dbReference type="AlphaFoldDB" id="A0A1Q8YHC9"/>
<evidence type="ECO:0000313" key="2">
    <source>
        <dbReference type="Proteomes" id="UP000185911"/>
    </source>
</evidence>
<protein>
    <submittedName>
        <fullName evidence="1">Uncharacterized protein</fullName>
    </submittedName>
</protein>
<accession>A0A1Q8YHC9</accession>
<sequence length="41" mass="4235">MQQLLTAGELAQCPGRCAALLPFWCVNQAVATTADAALCAL</sequence>
<organism evidence="1 2">
    <name type="scientific">Rhodoferax antarcticus ANT.BR</name>
    <dbReference type="NCBI Taxonomy" id="1111071"/>
    <lineage>
        <taxon>Bacteria</taxon>
        <taxon>Pseudomonadati</taxon>
        <taxon>Pseudomonadota</taxon>
        <taxon>Betaproteobacteria</taxon>
        <taxon>Burkholderiales</taxon>
        <taxon>Comamonadaceae</taxon>
        <taxon>Rhodoferax</taxon>
    </lineage>
</organism>
<dbReference type="Proteomes" id="UP000185911">
    <property type="component" value="Unassembled WGS sequence"/>
</dbReference>
<comment type="caution">
    <text evidence="1">The sequence shown here is derived from an EMBL/GenBank/DDBJ whole genome shotgun (WGS) entry which is preliminary data.</text>
</comment>
<proteinExistence type="predicted"/>
<gene>
    <name evidence="1" type="ORF">BLL52_1197</name>
</gene>
<keyword evidence="2" id="KW-1185">Reference proteome</keyword>
<evidence type="ECO:0000313" key="1">
    <source>
        <dbReference type="EMBL" id="OLP07367.1"/>
    </source>
</evidence>